<keyword evidence="4 12" id="KW-1003">Cell membrane</keyword>
<feature type="transmembrane region" description="Helical" evidence="12">
    <location>
        <begin position="355"/>
        <end position="376"/>
    </location>
</feature>
<comment type="subcellular location">
    <subcellularLocation>
        <location evidence="12">Cell inner membrane</location>
    </subcellularLocation>
    <subcellularLocation>
        <location evidence="1">Cell membrane</location>
        <topology evidence="1">Multi-pass membrane protein</topology>
    </subcellularLocation>
</comment>
<dbReference type="GO" id="GO:0005886">
    <property type="term" value="C:plasma membrane"/>
    <property type="evidence" value="ECO:0007669"/>
    <property type="project" value="UniProtKB-SubCell"/>
</dbReference>
<dbReference type="GO" id="GO:0020037">
    <property type="term" value="F:heme binding"/>
    <property type="evidence" value="ECO:0007669"/>
    <property type="project" value="TreeGrafter"/>
</dbReference>
<feature type="transmembrane region" description="Helical" evidence="12">
    <location>
        <begin position="55"/>
        <end position="76"/>
    </location>
</feature>
<dbReference type="Proteomes" id="UP000013165">
    <property type="component" value="Unassembled WGS sequence"/>
</dbReference>
<keyword evidence="7 12" id="KW-0479">Metal-binding</keyword>
<proteinExistence type="inferred from homology"/>
<feature type="compositionally biased region" description="Low complexity" evidence="13">
    <location>
        <begin position="483"/>
        <end position="494"/>
    </location>
</feature>
<evidence type="ECO:0000256" key="2">
    <source>
        <dbReference type="ARBA" id="ARBA00009819"/>
    </source>
</evidence>
<evidence type="ECO:0000256" key="8">
    <source>
        <dbReference type="ARBA" id="ARBA00022982"/>
    </source>
</evidence>
<dbReference type="PANTHER" id="PTHR30365">
    <property type="entry name" value="CYTOCHROME D UBIQUINOL OXIDASE"/>
    <property type="match status" value="1"/>
</dbReference>
<dbReference type="OrthoDB" id="9807042at2"/>
<sequence>MDLDPVLLSRIQFAFVVSFHAIFPVFTIGLASYIAVLEGLAFRTDNPAWVKLSAFWTKVFAIVFGMGVVSGIVMSFQFGTNWSNFSQASANFLGPMLSYEVVTAFFLEAAFLGVLLFGRDKVPKGVHLMSAIMVATGTFISAFWILSANSWMQTPAGVELREGMFHVTSWSEAIFNPSFPYRFAHMIVASFLTGSFVVAGVSAWYLLLGREVEANRKALSMCLWLILVLAPAQAVIGDFHGLNTLEHQPEKVAAMEANWETQSNVPLLLFAIPDQENQTNHFEIGIPSLASLILTHEWDGVVPGLNEVAPENQPPVWIVFWSFRIMVAMGVLMVLAALTGLFLRKGGRVYQTKWYLQFLRVMSIAPFLAVLTGWFVTETGRAPWLVYGIMNQADAVTPSLSGWMALFTLIGYIIVYALVFTAGVYYLFRVLQVGLEGDDSIDEEHDRPMRPFSAAHVSFEYEPYPGVEKDMNLSPAGVPPTGSSSSSSSKNGGQ</sequence>
<evidence type="ECO:0000256" key="6">
    <source>
        <dbReference type="ARBA" id="ARBA00022692"/>
    </source>
</evidence>
<name>N6WRB3_9GAMM</name>
<evidence type="ECO:0000256" key="13">
    <source>
        <dbReference type="SAM" id="MobiDB-lite"/>
    </source>
</evidence>
<keyword evidence="15" id="KW-1185">Reference proteome</keyword>
<dbReference type="STRING" id="626887.J057_22020"/>
<dbReference type="GO" id="GO:0016682">
    <property type="term" value="F:oxidoreductase activity, acting on diphenols and related substances as donors, oxygen as acceptor"/>
    <property type="evidence" value="ECO:0007669"/>
    <property type="project" value="TreeGrafter"/>
</dbReference>
<comment type="caution">
    <text evidence="14">The sequence shown here is derived from an EMBL/GenBank/DDBJ whole genome shotgun (WGS) entry which is preliminary data.</text>
</comment>
<feature type="transmembrane region" description="Helical" evidence="12">
    <location>
        <begin position="183"/>
        <end position="206"/>
    </location>
</feature>
<dbReference type="GO" id="GO:0070069">
    <property type="term" value="C:cytochrome complex"/>
    <property type="evidence" value="ECO:0007669"/>
    <property type="project" value="UniProtKB-UniRule"/>
</dbReference>
<dbReference type="EMBL" id="APLQ01000014">
    <property type="protein sequence ID" value="ENO14116.1"/>
    <property type="molecule type" value="Genomic_DNA"/>
</dbReference>
<keyword evidence="5 12" id="KW-0349">Heme</keyword>
<feature type="transmembrane region" description="Helical" evidence="12">
    <location>
        <begin position="96"/>
        <end position="118"/>
    </location>
</feature>
<organism evidence="14 15">
    <name type="scientific">Marinobacter nanhaiticus D15-8W</name>
    <dbReference type="NCBI Taxonomy" id="626887"/>
    <lineage>
        <taxon>Bacteria</taxon>
        <taxon>Pseudomonadati</taxon>
        <taxon>Pseudomonadota</taxon>
        <taxon>Gammaproteobacteria</taxon>
        <taxon>Pseudomonadales</taxon>
        <taxon>Marinobacteraceae</taxon>
        <taxon>Marinobacter</taxon>
    </lineage>
</organism>
<dbReference type="PATRIC" id="fig|626887.3.peg.4407"/>
<evidence type="ECO:0000313" key="15">
    <source>
        <dbReference type="Proteomes" id="UP000013165"/>
    </source>
</evidence>
<dbReference type="GO" id="GO:0019646">
    <property type="term" value="P:aerobic electron transport chain"/>
    <property type="evidence" value="ECO:0007669"/>
    <property type="project" value="InterPro"/>
</dbReference>
<comment type="similarity">
    <text evidence="2 12">Belongs to the cytochrome ubiquinol oxidase subunit 1 family.</text>
</comment>
<dbReference type="InterPro" id="IPR002585">
    <property type="entry name" value="Cyt-d_ubiquinol_oxidase_su_1"/>
</dbReference>
<dbReference type="GO" id="GO:0046872">
    <property type="term" value="F:metal ion binding"/>
    <property type="evidence" value="ECO:0007669"/>
    <property type="project" value="UniProtKB-UniRule"/>
</dbReference>
<dbReference type="PIRSF" id="PIRSF006446">
    <property type="entry name" value="Cyt_quinol_oxidase_1"/>
    <property type="match status" value="1"/>
</dbReference>
<feature type="transmembrane region" description="Helical" evidence="12">
    <location>
        <begin position="318"/>
        <end position="343"/>
    </location>
</feature>
<dbReference type="GO" id="GO:0009055">
    <property type="term" value="F:electron transfer activity"/>
    <property type="evidence" value="ECO:0007669"/>
    <property type="project" value="UniProtKB-UniRule"/>
</dbReference>
<evidence type="ECO:0000256" key="3">
    <source>
        <dbReference type="ARBA" id="ARBA00022448"/>
    </source>
</evidence>
<evidence type="ECO:0000256" key="12">
    <source>
        <dbReference type="PIRNR" id="PIRNR006446"/>
    </source>
</evidence>
<keyword evidence="8 12" id="KW-0249">Electron transport</keyword>
<dbReference type="RefSeq" id="WP_004582336.1">
    <property type="nucleotide sequence ID" value="NZ_AP028878.1"/>
</dbReference>
<evidence type="ECO:0000256" key="9">
    <source>
        <dbReference type="ARBA" id="ARBA00022989"/>
    </source>
</evidence>
<accession>N6WRB3</accession>
<dbReference type="AlphaFoldDB" id="N6WRB3"/>
<evidence type="ECO:0000256" key="1">
    <source>
        <dbReference type="ARBA" id="ARBA00004651"/>
    </source>
</evidence>
<reference evidence="14 15" key="1">
    <citation type="journal article" date="2013" name="Genome Announc.">
        <title>Genome Sequence of the Polycyclic Aromatic Hydrocarbon-Degrading Bacterium Strain Marinobacter nanhaiticus D15-8WT.</title>
        <authorList>
            <person name="Cui Z."/>
            <person name="Gao W."/>
            <person name="Li Q."/>
            <person name="Xu G."/>
            <person name="Zheng L."/>
        </authorList>
    </citation>
    <scope>NUCLEOTIDE SEQUENCE [LARGE SCALE GENOMIC DNA]</scope>
    <source>
        <strain evidence="14 15">D15-8W</strain>
    </source>
</reference>
<keyword evidence="6 12" id="KW-0812">Transmembrane</keyword>
<keyword evidence="11 12" id="KW-0472">Membrane</keyword>
<dbReference type="eggNOG" id="COG1271">
    <property type="taxonomic scope" value="Bacteria"/>
</dbReference>
<keyword evidence="3 12" id="KW-0813">Transport</keyword>
<feature type="transmembrane region" description="Helical" evidence="12">
    <location>
        <begin position="218"/>
        <end position="236"/>
    </location>
</feature>
<feature type="transmembrane region" description="Helical" evidence="12">
    <location>
        <begin position="403"/>
        <end position="428"/>
    </location>
</feature>
<evidence type="ECO:0000256" key="5">
    <source>
        <dbReference type="ARBA" id="ARBA00022617"/>
    </source>
</evidence>
<dbReference type="Pfam" id="PF01654">
    <property type="entry name" value="Cyt_bd_oxida_I"/>
    <property type="match status" value="1"/>
</dbReference>
<gene>
    <name evidence="14" type="ORF">J057_22020</name>
</gene>
<dbReference type="PANTHER" id="PTHR30365:SF14">
    <property type="entry name" value="CYTOCHROME BD MENAQUINOL OXIDASE SUBUNIT I-RELATED"/>
    <property type="match status" value="1"/>
</dbReference>
<dbReference type="HOGENOM" id="CLU_030555_3_1_6"/>
<keyword evidence="9 12" id="KW-1133">Transmembrane helix</keyword>
<evidence type="ECO:0000256" key="10">
    <source>
        <dbReference type="ARBA" id="ARBA00023004"/>
    </source>
</evidence>
<evidence type="ECO:0000256" key="11">
    <source>
        <dbReference type="ARBA" id="ARBA00023136"/>
    </source>
</evidence>
<evidence type="ECO:0000256" key="7">
    <source>
        <dbReference type="ARBA" id="ARBA00022723"/>
    </source>
</evidence>
<evidence type="ECO:0000313" key="14">
    <source>
        <dbReference type="EMBL" id="ENO14116.1"/>
    </source>
</evidence>
<protein>
    <submittedName>
        <fullName evidence="14">Cytochrome ubiquinol oxidase subunit I</fullName>
    </submittedName>
</protein>
<evidence type="ECO:0000256" key="4">
    <source>
        <dbReference type="ARBA" id="ARBA00022475"/>
    </source>
</evidence>
<feature type="region of interest" description="Disordered" evidence="13">
    <location>
        <begin position="466"/>
        <end position="494"/>
    </location>
</feature>
<keyword evidence="10 12" id="KW-0408">Iron</keyword>
<feature type="transmembrane region" description="Helical" evidence="12">
    <location>
        <begin position="12"/>
        <end position="34"/>
    </location>
</feature>
<feature type="transmembrane region" description="Helical" evidence="12">
    <location>
        <begin position="125"/>
        <end position="146"/>
    </location>
</feature>